<proteinExistence type="predicted"/>
<evidence type="ECO:0000313" key="2">
    <source>
        <dbReference type="Proteomes" id="UP000196084"/>
    </source>
</evidence>
<sequence length="64" mass="6909">MHVEVAAAVSEGFDFTGIWRCKRVTVETPGIQFTATITACSVEHGIAAIRLADRETVKSDGDSR</sequence>
<dbReference type="EMBL" id="MWPH01000002">
    <property type="protein sequence ID" value="OVE84728.1"/>
    <property type="molecule type" value="Genomic_DNA"/>
</dbReference>
<accession>A0A202E988</accession>
<dbReference type="Proteomes" id="UP000196084">
    <property type="component" value="Unassembled WGS sequence"/>
</dbReference>
<comment type="caution">
    <text evidence="1">The sequence shown here is derived from an EMBL/GenBank/DDBJ whole genome shotgun (WGS) entry which is preliminary data.</text>
</comment>
<keyword evidence="2" id="KW-1185">Reference proteome</keyword>
<protein>
    <submittedName>
        <fullName evidence="1">Uncharacterized protein</fullName>
    </submittedName>
</protein>
<reference evidence="1 2" key="1">
    <citation type="submission" date="2017-02" db="EMBL/GenBank/DDBJ databases">
        <title>Natronthermophilus aegyptiacus gen. nov.,sp. nov., an aerobic, extremely halophilic alkalithermophilic archaeon isolated from the athalassohaline Wadi An Natrun, Egypt.</title>
        <authorList>
            <person name="Zhao B."/>
        </authorList>
    </citation>
    <scope>NUCLEOTIDE SEQUENCE [LARGE SCALE GENOMIC DNA]</scope>
    <source>
        <strain evidence="1 2">CGMCC 1.3597</strain>
    </source>
</reference>
<evidence type="ECO:0000313" key="1">
    <source>
        <dbReference type="EMBL" id="OVE84728.1"/>
    </source>
</evidence>
<gene>
    <name evidence="1" type="ORF">B2G88_10110</name>
</gene>
<name>A0A202E988_9EURY</name>
<dbReference type="AlphaFoldDB" id="A0A202E988"/>
<organism evidence="1 2">
    <name type="scientific">Natronolimnobius baerhuensis</name>
    <dbReference type="NCBI Taxonomy" id="253108"/>
    <lineage>
        <taxon>Archaea</taxon>
        <taxon>Methanobacteriati</taxon>
        <taxon>Methanobacteriota</taxon>
        <taxon>Stenosarchaea group</taxon>
        <taxon>Halobacteria</taxon>
        <taxon>Halobacteriales</taxon>
        <taxon>Natrialbaceae</taxon>
        <taxon>Natronolimnobius</taxon>
    </lineage>
</organism>